<dbReference type="Gene3D" id="3.30.420.40">
    <property type="match status" value="2"/>
</dbReference>
<protein>
    <submittedName>
        <fullName evidence="1">Uncharacterized protein</fullName>
    </submittedName>
</protein>
<gene>
    <name evidence="1" type="ORF">RDB_LOCUS23779</name>
</gene>
<evidence type="ECO:0000313" key="1">
    <source>
        <dbReference type="EMBL" id="CAE6429104.1"/>
    </source>
</evidence>
<accession>A0A8H2XKP1</accession>
<evidence type="ECO:0000313" key="2">
    <source>
        <dbReference type="Proteomes" id="UP000663861"/>
    </source>
</evidence>
<dbReference type="PANTHER" id="PTHR14187">
    <property type="entry name" value="ALPHA KINASE/ELONGATION FACTOR 2 KINASE"/>
    <property type="match status" value="1"/>
</dbReference>
<dbReference type="EMBL" id="CAJMWY010000345">
    <property type="protein sequence ID" value="CAE6429104.1"/>
    <property type="molecule type" value="Genomic_DNA"/>
</dbReference>
<dbReference type="InterPro" id="IPR043129">
    <property type="entry name" value="ATPase_NBD"/>
</dbReference>
<name>A0A8H2XKP1_9AGAM</name>
<dbReference type="SUPFAM" id="SSF53067">
    <property type="entry name" value="Actin-like ATPase domain"/>
    <property type="match status" value="2"/>
</dbReference>
<dbReference type="Proteomes" id="UP000663861">
    <property type="component" value="Unassembled WGS sequence"/>
</dbReference>
<organism evidence="1 2">
    <name type="scientific">Rhizoctonia solani</name>
    <dbReference type="NCBI Taxonomy" id="456999"/>
    <lineage>
        <taxon>Eukaryota</taxon>
        <taxon>Fungi</taxon>
        <taxon>Dikarya</taxon>
        <taxon>Basidiomycota</taxon>
        <taxon>Agaricomycotina</taxon>
        <taxon>Agaricomycetes</taxon>
        <taxon>Cantharellales</taxon>
        <taxon>Ceratobasidiaceae</taxon>
        <taxon>Rhizoctonia</taxon>
    </lineage>
</organism>
<dbReference type="AlphaFoldDB" id="A0A8H2XKP1"/>
<dbReference type="Gene3D" id="3.90.640.10">
    <property type="entry name" value="Actin, Chain A, domain 4"/>
    <property type="match status" value="1"/>
</dbReference>
<comment type="caution">
    <text evidence="1">The sequence shown here is derived from an EMBL/GenBank/DDBJ whole genome shotgun (WGS) entry which is preliminary data.</text>
</comment>
<proteinExistence type="predicted"/>
<dbReference type="PANTHER" id="PTHR14187:SF5">
    <property type="entry name" value="HEAT SHOCK 70 KDA PROTEIN 12A"/>
    <property type="match status" value="1"/>
</dbReference>
<dbReference type="CDD" id="cd10170">
    <property type="entry name" value="ASKHA_NBD_HSP70"/>
    <property type="match status" value="1"/>
</dbReference>
<sequence>MASQGGTAETNNEIWQGENKIVIGIDIGTTQSGVAFTYLVKGGKPQIHRITQWPGQVANSQTTKIPTVVWYDDQTAVSFGAEALSRDKRMDAEDNGWVLAENFKLHLHPEHMRADNLMMNPLPNGVPLSQIYSDFMGYLFKQTKSYFEDHIVDGGSIWEKYIPTVEVIIAHPNGWHSREQAFMRNAAVECGVFNTPGSTIAKNIQFVTEAEASVHYCIKHTNLSGRLSEGSRFAVCDAGGSTVDTTLYSVTSTQPVLQLKEVRASASIQAGGIFVNTAFETLLRKRMGDLGLDSEDVEEYSKAGAEDFEFATKRSFDYENPDSKPNVKVAGDRIRHGDPSNPNKIHRGCMKIASSEIKKCFDICVNPIISSVNDQLGKLNAEHILLVGGFGDSLYLRNVLKRKYEGQNIQVTLANDSTSKAVADGAVIWSMVRSVIARAPRHSFGVICSRTCIPWMEDLQGREFHVGPGGIPIVPGAWSPVVQKGVPVAVDEVCRRSYTYTCDTESPESITLSNDLYAYTGEDKPDWGWDENGL</sequence>
<reference evidence="1" key="1">
    <citation type="submission" date="2021-01" db="EMBL/GenBank/DDBJ databases">
        <authorList>
            <person name="Kaushik A."/>
        </authorList>
    </citation>
    <scope>NUCLEOTIDE SEQUENCE</scope>
    <source>
        <strain evidence="1">AG4-RS23</strain>
    </source>
</reference>